<protein>
    <recommendedName>
        <fullName evidence="4">Antisense of depressing factor protein 1</fullName>
    </recommendedName>
</protein>
<dbReference type="Proteomes" id="UP000005666">
    <property type="component" value="Chromosome 5"/>
</dbReference>
<evidence type="ECO:0000313" key="2">
    <source>
        <dbReference type="EMBL" id="CCE63488.1"/>
    </source>
</evidence>
<evidence type="ECO:0000256" key="1">
    <source>
        <dbReference type="SAM" id="MobiDB-lite"/>
    </source>
</evidence>
<dbReference type="OrthoDB" id="4063321at2759"/>
<keyword evidence="3" id="KW-1185">Reference proteome</keyword>
<dbReference type="AlphaFoldDB" id="G8BUB0"/>
<dbReference type="EMBL" id="HE612860">
    <property type="protein sequence ID" value="CCE63488.1"/>
    <property type="molecule type" value="Genomic_DNA"/>
</dbReference>
<proteinExistence type="predicted"/>
<dbReference type="RefSeq" id="XP_003685922.1">
    <property type="nucleotide sequence ID" value="XM_003685874.1"/>
</dbReference>
<dbReference type="HOGENOM" id="CLU_2098482_0_0_1"/>
<accession>G8BUB0</accession>
<dbReference type="eggNOG" id="ENOG502SFBX">
    <property type="taxonomic scope" value="Eukaryota"/>
</dbReference>
<evidence type="ECO:0008006" key="4">
    <source>
        <dbReference type="Google" id="ProtNLM"/>
    </source>
</evidence>
<feature type="region of interest" description="Disordered" evidence="1">
    <location>
        <begin position="1"/>
        <end position="39"/>
    </location>
</feature>
<reference evidence="2 3" key="1">
    <citation type="journal article" date="2011" name="Proc. Natl. Acad. Sci. U.S.A.">
        <title>Evolutionary erosion of yeast sex chromosomes by mating-type switching accidents.</title>
        <authorList>
            <person name="Gordon J.L."/>
            <person name="Armisen D."/>
            <person name="Proux-Wera E."/>
            <person name="Oheigeartaigh S.S."/>
            <person name="Byrne K.P."/>
            <person name="Wolfe K.H."/>
        </authorList>
    </citation>
    <scope>NUCLEOTIDE SEQUENCE [LARGE SCALE GENOMIC DNA]</scope>
    <source>
        <strain evidence="3">ATCC 24235 / CBS 4417 / NBRC 1672 / NRRL Y-8282 / UCD 70-5</strain>
    </source>
</reference>
<dbReference type="KEGG" id="tpf:TPHA_0E03990"/>
<dbReference type="OMA" id="MGKCSMK"/>
<organism evidence="2 3">
    <name type="scientific">Tetrapisispora phaffii (strain ATCC 24235 / CBS 4417 / NBRC 1672 / NRRL Y-8282 / UCD 70-5)</name>
    <name type="common">Yeast</name>
    <name type="synonym">Fabospora phaffii</name>
    <dbReference type="NCBI Taxonomy" id="1071381"/>
    <lineage>
        <taxon>Eukaryota</taxon>
        <taxon>Fungi</taxon>
        <taxon>Dikarya</taxon>
        <taxon>Ascomycota</taxon>
        <taxon>Saccharomycotina</taxon>
        <taxon>Saccharomycetes</taxon>
        <taxon>Saccharomycetales</taxon>
        <taxon>Saccharomycetaceae</taxon>
        <taxon>Tetrapisispora</taxon>
    </lineage>
</organism>
<feature type="compositionally biased region" description="Polar residues" evidence="1">
    <location>
        <begin position="1"/>
        <end position="18"/>
    </location>
</feature>
<dbReference type="GeneID" id="11531264"/>
<name>G8BUB0_TETPH</name>
<gene>
    <name evidence="2" type="primary">TPHA0E03990</name>
    <name evidence="2" type="ordered locus">TPHA_0E03990</name>
</gene>
<sequence length="116" mass="13125">MAKGKSNNIKKSFRNNGKNVKDRKNIKGKLSSQVRKSTKHKVEKLNKLEVISSDDINALNALNGKKREKQTSVLEAKTLAKDNLKDRQLIEKIESKKKETNASLLQQIEMMSGFSL</sequence>
<evidence type="ECO:0000313" key="3">
    <source>
        <dbReference type="Proteomes" id="UP000005666"/>
    </source>
</evidence>